<keyword evidence="2" id="KW-0472">Membrane</keyword>
<dbReference type="NCBIfam" id="TIGR02532">
    <property type="entry name" value="IV_pilin_GFxxxE"/>
    <property type="match status" value="1"/>
</dbReference>
<dbReference type="Gene3D" id="3.30.700.10">
    <property type="entry name" value="Glycoprotein, Type 4 Pilin"/>
    <property type="match status" value="1"/>
</dbReference>
<evidence type="ECO:0000256" key="2">
    <source>
        <dbReference type="SAM" id="Phobius"/>
    </source>
</evidence>
<evidence type="ECO:0000256" key="1">
    <source>
        <dbReference type="SAM" id="MobiDB-lite"/>
    </source>
</evidence>
<dbReference type="SUPFAM" id="SSF54523">
    <property type="entry name" value="Pili subunits"/>
    <property type="match status" value="1"/>
</dbReference>
<accession>A0ABS2CFE4</accession>
<dbReference type="InterPro" id="IPR031982">
    <property type="entry name" value="PilE-like"/>
</dbReference>
<keyword evidence="4" id="KW-1185">Reference proteome</keyword>
<keyword evidence="2" id="KW-1133">Transmembrane helix</keyword>
<sequence>MKGFTLIELMITVAVIGILASIAIPNYSIYIKKTRRTDAQTVLLQNANILERIYTTENKYGESGVCSTSIITEAPIDGTTKYYDIALSNCEPSTYTLTATPKGSQSSDGKLVLTHTGRKGWDKNNNGTVDFSDDSENKW</sequence>
<proteinExistence type="predicted"/>
<organism evidence="3 4">
    <name type="scientific">Deefgea chitinilytica</name>
    <dbReference type="NCBI Taxonomy" id="570276"/>
    <lineage>
        <taxon>Bacteria</taxon>
        <taxon>Pseudomonadati</taxon>
        <taxon>Pseudomonadota</taxon>
        <taxon>Betaproteobacteria</taxon>
        <taxon>Neisseriales</taxon>
        <taxon>Chitinibacteraceae</taxon>
        <taxon>Deefgea</taxon>
    </lineage>
</organism>
<feature type="region of interest" description="Disordered" evidence="1">
    <location>
        <begin position="115"/>
        <end position="139"/>
    </location>
</feature>
<dbReference type="PANTHER" id="PTHR30093">
    <property type="entry name" value="GENERAL SECRETION PATHWAY PROTEIN G"/>
    <property type="match status" value="1"/>
</dbReference>
<dbReference type="PROSITE" id="PS00409">
    <property type="entry name" value="PROKAR_NTER_METHYL"/>
    <property type="match status" value="1"/>
</dbReference>
<reference evidence="3 4" key="1">
    <citation type="submission" date="2019-11" db="EMBL/GenBank/DDBJ databases">
        <title>Novel Deefgea species.</title>
        <authorList>
            <person name="Han J.-H."/>
        </authorList>
    </citation>
    <scope>NUCLEOTIDE SEQUENCE [LARGE SCALE GENOMIC DNA]</scope>
    <source>
        <strain evidence="3 4">LMG 24817</strain>
    </source>
</reference>
<evidence type="ECO:0000313" key="4">
    <source>
        <dbReference type="Proteomes" id="UP001195660"/>
    </source>
</evidence>
<name>A0ABS2CFE4_9NEIS</name>
<keyword evidence="2" id="KW-0812">Transmembrane</keyword>
<dbReference type="InterPro" id="IPR012902">
    <property type="entry name" value="N_methyl_site"/>
</dbReference>
<dbReference type="Pfam" id="PF16732">
    <property type="entry name" value="ComP_DUS"/>
    <property type="match status" value="1"/>
</dbReference>
<dbReference type="PANTHER" id="PTHR30093:SF47">
    <property type="entry name" value="TYPE IV PILUS NON-CORE MINOR PILIN PILE"/>
    <property type="match status" value="1"/>
</dbReference>
<dbReference type="Proteomes" id="UP001195660">
    <property type="component" value="Unassembled WGS sequence"/>
</dbReference>
<dbReference type="Pfam" id="PF07963">
    <property type="entry name" value="N_methyl"/>
    <property type="match status" value="1"/>
</dbReference>
<evidence type="ECO:0000313" key="3">
    <source>
        <dbReference type="EMBL" id="MBM5572881.1"/>
    </source>
</evidence>
<dbReference type="EMBL" id="WOFE01000012">
    <property type="protein sequence ID" value="MBM5572881.1"/>
    <property type="molecule type" value="Genomic_DNA"/>
</dbReference>
<comment type="caution">
    <text evidence="3">The sequence shown here is derived from an EMBL/GenBank/DDBJ whole genome shotgun (WGS) entry which is preliminary data.</text>
</comment>
<feature type="transmembrane region" description="Helical" evidence="2">
    <location>
        <begin position="6"/>
        <end position="27"/>
    </location>
</feature>
<protein>
    <submittedName>
        <fullName evidence="3">Prepilin-type N-terminal cleavage/methylation domain-containing protein</fullName>
    </submittedName>
</protein>
<dbReference type="InterPro" id="IPR045584">
    <property type="entry name" value="Pilin-like"/>
</dbReference>
<gene>
    <name evidence="3" type="ORF">GM173_15020</name>
</gene>